<dbReference type="InterPro" id="IPR027417">
    <property type="entry name" value="P-loop_NTPase"/>
</dbReference>
<dbReference type="GO" id="GO:0005737">
    <property type="term" value="C:cytoplasm"/>
    <property type="evidence" value="ECO:0007669"/>
    <property type="project" value="TreeGrafter"/>
</dbReference>
<dbReference type="PANTHER" id="PTHR11566:SF173">
    <property type="entry name" value="DYNAMIN-RELATED PROTEIN 4C"/>
    <property type="match status" value="1"/>
</dbReference>
<dbReference type="InterPro" id="IPR000375">
    <property type="entry name" value="Dynamin_stalk"/>
</dbReference>
<comment type="caution">
    <text evidence="5">The sequence shown here is derived from an EMBL/GenBank/DDBJ whole genome shotgun (WGS) entry which is preliminary data.</text>
</comment>
<dbReference type="InterPro" id="IPR030381">
    <property type="entry name" value="G_DYNAMIN_dom"/>
</dbReference>
<dbReference type="InterPro" id="IPR022812">
    <property type="entry name" value="Dynamin"/>
</dbReference>
<evidence type="ECO:0000313" key="5">
    <source>
        <dbReference type="EMBL" id="CAF2133553.1"/>
    </source>
</evidence>
<dbReference type="EMBL" id="CAJOBF010003652">
    <property type="protein sequence ID" value="CAF4102193.1"/>
    <property type="molecule type" value="Genomic_DNA"/>
</dbReference>
<keyword evidence="1" id="KW-0547">Nucleotide-binding</keyword>
<dbReference type="Pfam" id="PF01031">
    <property type="entry name" value="Dynamin_M"/>
    <property type="match status" value="1"/>
</dbReference>
<dbReference type="GO" id="GO:0016020">
    <property type="term" value="C:membrane"/>
    <property type="evidence" value="ECO:0007669"/>
    <property type="project" value="TreeGrafter"/>
</dbReference>
<feature type="domain" description="Dynamin-type G" evidence="4">
    <location>
        <begin position="29"/>
        <end position="303"/>
    </location>
</feature>
<name>A0A816W6T0_9BILA</name>
<dbReference type="SUPFAM" id="SSF52540">
    <property type="entry name" value="P-loop containing nucleoside triphosphate hydrolases"/>
    <property type="match status" value="1"/>
</dbReference>
<feature type="domain" description="GED" evidence="3">
    <location>
        <begin position="596"/>
        <end position="682"/>
    </location>
</feature>
<dbReference type="AlphaFoldDB" id="A0A816W6T0"/>
<keyword evidence="2" id="KW-0342">GTP-binding</keyword>
<dbReference type="PROSITE" id="PS51718">
    <property type="entry name" value="G_DYNAMIN_2"/>
    <property type="match status" value="1"/>
</dbReference>
<evidence type="ECO:0000256" key="1">
    <source>
        <dbReference type="ARBA" id="ARBA00022741"/>
    </source>
</evidence>
<evidence type="ECO:0000313" key="6">
    <source>
        <dbReference type="EMBL" id="CAF4102193.1"/>
    </source>
</evidence>
<sequence>MLGEHLNSEESRGLLLAIDKMREILHGEKITLPEIVVVGDQSVGKSSVLEAISGIQLPRAQNICTRCPLELRMKTAQDKEYATIRSGVSCTTDKRIDDLSKIADEVTRLTSEIAGEGANVSQNPIYLTVFKRDILYDLTLVDLPGITRNPLPGQAENIHEQILQLINKYIEPPTAIVLHVIPASVDFTTSESMKLAKAFDPSCQRQLIAASKIDKYDKGIAEKLQGRGLGSMELQLGCVAVLNRNQHEIDDNVSFDDMKQREKEFFSHHKDAFQHLPEEFKGSEQLVRRLATIQQERIRSTFPDIIKELRKQIAEKKAELKKIPLSMNTENECWTNFQSMINAYRESIHDKVKGEYDQVSSIEITSLPTTFTNLEDESNIDIDLDIATDELEEELEITGESKRDHIAYHIYQLQRTFQMECQNSFTNFFSRQYYKITLREIDQTAGVSLPNFPSYQIVVGLFRNELNKLPDCCGKLVAEMHEYMSECLLQLFEHAFISDFPRLKERLKEVIIKRLNDVKDILSERVQEILDTERRVFTLNHYYMDTVNKLKEKMNDKMNGQKGSSSAKSSAATATVVKNSTETVAYAPMSNEAQAARGIQIALHAYSKVVQKRIIDNIAQTCYYHFITQCALKIDQFLSASIPSSQLLQYMCEPRRQTNLRNKLICSIQAYEQALQLGLAHM</sequence>
<accession>A0A816W6T0</accession>
<dbReference type="PRINTS" id="PR00195">
    <property type="entry name" value="DYNAMIN"/>
</dbReference>
<proteinExistence type="predicted"/>
<dbReference type="GO" id="GO:0005874">
    <property type="term" value="C:microtubule"/>
    <property type="evidence" value="ECO:0007669"/>
    <property type="project" value="TreeGrafter"/>
</dbReference>
<dbReference type="InterPro" id="IPR003130">
    <property type="entry name" value="GED"/>
</dbReference>
<dbReference type="SMART" id="SM00053">
    <property type="entry name" value="DYNc"/>
    <property type="match status" value="1"/>
</dbReference>
<dbReference type="Gene3D" id="1.20.120.1240">
    <property type="entry name" value="Dynamin, middle domain"/>
    <property type="match status" value="1"/>
</dbReference>
<evidence type="ECO:0000259" key="4">
    <source>
        <dbReference type="PROSITE" id="PS51718"/>
    </source>
</evidence>
<dbReference type="GO" id="GO:0003924">
    <property type="term" value="F:GTPase activity"/>
    <property type="evidence" value="ECO:0007669"/>
    <property type="project" value="InterPro"/>
</dbReference>
<dbReference type="Pfam" id="PF00350">
    <property type="entry name" value="Dynamin_N"/>
    <property type="match status" value="1"/>
</dbReference>
<dbReference type="EMBL" id="CAJNRG010011568">
    <property type="protein sequence ID" value="CAF2133553.1"/>
    <property type="molecule type" value="Genomic_DNA"/>
</dbReference>
<evidence type="ECO:0000313" key="7">
    <source>
        <dbReference type="Proteomes" id="UP000663887"/>
    </source>
</evidence>
<dbReference type="PANTHER" id="PTHR11566">
    <property type="entry name" value="DYNAMIN"/>
    <property type="match status" value="1"/>
</dbReference>
<dbReference type="Proteomes" id="UP000663842">
    <property type="component" value="Unassembled WGS sequence"/>
</dbReference>
<dbReference type="GO" id="GO:0005525">
    <property type="term" value="F:GTP binding"/>
    <property type="evidence" value="ECO:0007669"/>
    <property type="project" value="InterPro"/>
</dbReference>
<dbReference type="Proteomes" id="UP000663887">
    <property type="component" value="Unassembled WGS sequence"/>
</dbReference>
<dbReference type="PROSITE" id="PS51388">
    <property type="entry name" value="GED"/>
    <property type="match status" value="1"/>
</dbReference>
<dbReference type="Pfam" id="PF02212">
    <property type="entry name" value="GED"/>
    <property type="match status" value="1"/>
</dbReference>
<organism evidence="5 7">
    <name type="scientific">Rotaria magnacalcarata</name>
    <dbReference type="NCBI Taxonomy" id="392030"/>
    <lineage>
        <taxon>Eukaryota</taxon>
        <taxon>Metazoa</taxon>
        <taxon>Spiralia</taxon>
        <taxon>Gnathifera</taxon>
        <taxon>Rotifera</taxon>
        <taxon>Eurotatoria</taxon>
        <taxon>Bdelloidea</taxon>
        <taxon>Philodinida</taxon>
        <taxon>Philodinidae</taxon>
        <taxon>Rotaria</taxon>
    </lineage>
</organism>
<gene>
    <name evidence="6" type="ORF">UXM345_LOCUS22306</name>
    <name evidence="5" type="ORF">XDN619_LOCUS25200</name>
</gene>
<dbReference type="InterPro" id="IPR001401">
    <property type="entry name" value="Dynamin_GTPase"/>
</dbReference>
<evidence type="ECO:0000259" key="3">
    <source>
        <dbReference type="PROSITE" id="PS51388"/>
    </source>
</evidence>
<dbReference type="GO" id="GO:0008017">
    <property type="term" value="F:microtubule binding"/>
    <property type="evidence" value="ECO:0007669"/>
    <property type="project" value="TreeGrafter"/>
</dbReference>
<dbReference type="InterPro" id="IPR045063">
    <property type="entry name" value="Dynamin_N"/>
</dbReference>
<reference evidence="5" key="1">
    <citation type="submission" date="2021-02" db="EMBL/GenBank/DDBJ databases">
        <authorList>
            <person name="Nowell W R."/>
        </authorList>
    </citation>
    <scope>NUCLEOTIDE SEQUENCE</scope>
</reference>
<dbReference type="InterPro" id="IPR020850">
    <property type="entry name" value="GED_dom"/>
</dbReference>
<dbReference type="Gene3D" id="3.40.50.300">
    <property type="entry name" value="P-loop containing nucleotide triphosphate hydrolases"/>
    <property type="match status" value="1"/>
</dbReference>
<evidence type="ECO:0000256" key="2">
    <source>
        <dbReference type="ARBA" id="ARBA00023134"/>
    </source>
</evidence>
<dbReference type="CDD" id="cd08771">
    <property type="entry name" value="DLP_1"/>
    <property type="match status" value="1"/>
</dbReference>
<protein>
    <submittedName>
        <fullName evidence="5">Uncharacterized protein</fullName>
    </submittedName>
</protein>